<dbReference type="EMBL" id="CP139781">
    <property type="protein sequence ID" value="WRQ87942.1"/>
    <property type="molecule type" value="Genomic_DNA"/>
</dbReference>
<accession>A0ABZ1C8C1</accession>
<reference evidence="2 3" key="1">
    <citation type="submission" date="2023-12" db="EMBL/GenBank/DDBJ databases">
        <title>Description of an unclassified Opitutus bacterium of Verrucomicrobiota.</title>
        <authorList>
            <person name="Zhang D.-F."/>
        </authorList>
    </citation>
    <scope>NUCLEOTIDE SEQUENCE [LARGE SCALE GENOMIC DNA]</scope>
    <source>
        <strain evidence="2 3">WL0086</strain>
    </source>
</reference>
<dbReference type="PANTHER" id="PTHR43185">
    <property type="entry name" value="FERROUS IRON TRANSPORT PROTEIN B"/>
    <property type="match status" value="1"/>
</dbReference>
<organism evidence="2 3">
    <name type="scientific">Actomonas aquatica</name>
    <dbReference type="NCBI Taxonomy" id="2866162"/>
    <lineage>
        <taxon>Bacteria</taxon>
        <taxon>Pseudomonadati</taxon>
        <taxon>Verrucomicrobiota</taxon>
        <taxon>Opitutia</taxon>
        <taxon>Opitutales</taxon>
        <taxon>Opitutaceae</taxon>
        <taxon>Actomonas</taxon>
    </lineage>
</organism>
<dbReference type="InterPro" id="IPR027417">
    <property type="entry name" value="P-loop_NTPase"/>
</dbReference>
<name>A0ABZ1C8C1_9BACT</name>
<dbReference type="PANTHER" id="PTHR43185:SF1">
    <property type="entry name" value="FE(2+) TRANSPORTER FEOB"/>
    <property type="match status" value="1"/>
</dbReference>
<feature type="domain" description="FeoB-type G" evidence="1">
    <location>
        <begin position="31"/>
        <end position="193"/>
    </location>
</feature>
<evidence type="ECO:0000259" key="1">
    <source>
        <dbReference type="PROSITE" id="PS51711"/>
    </source>
</evidence>
<sequence length="268" mass="28885">MSEACPPSACDSCRAARGELERLGLNLAKWDHVVALAGNPNTGKSTLFNRLTGLRQHTGNWPGKTIARAEGGFGYNGQRYKIVDLPGTYSLRSASPDETVAREFLLFGQPDLTLVVVDATSLERNLNLVLQILQITDRVVVAINLMDEAKAHGILIDARKLAKDLGVPVVPCVARSGEGVDDLLAEMDAVANGKVATKPYRLKLDVPGLSRSMDALVEKLKQRFPGLPHAEWIALRLLEGDRTIAAKVADGSIGKLTEDAAEKVRQSA</sequence>
<dbReference type="SUPFAM" id="SSF52540">
    <property type="entry name" value="P-loop containing nucleoside triphosphate hydrolases"/>
    <property type="match status" value="1"/>
</dbReference>
<dbReference type="PRINTS" id="PR00326">
    <property type="entry name" value="GTP1OBG"/>
</dbReference>
<dbReference type="InterPro" id="IPR030389">
    <property type="entry name" value="G_FEOB_dom"/>
</dbReference>
<keyword evidence="3" id="KW-1185">Reference proteome</keyword>
<dbReference type="Pfam" id="PF02421">
    <property type="entry name" value="FeoB_N"/>
    <property type="match status" value="1"/>
</dbReference>
<evidence type="ECO:0000313" key="2">
    <source>
        <dbReference type="EMBL" id="WRQ87942.1"/>
    </source>
</evidence>
<gene>
    <name evidence="2" type="ORF">K1X11_000880</name>
</gene>
<dbReference type="InterPro" id="IPR006073">
    <property type="entry name" value="GTP-bd"/>
</dbReference>
<dbReference type="InterPro" id="IPR050860">
    <property type="entry name" value="FeoB_GTPase"/>
</dbReference>
<evidence type="ECO:0000313" key="3">
    <source>
        <dbReference type="Proteomes" id="UP000738431"/>
    </source>
</evidence>
<dbReference type="Proteomes" id="UP000738431">
    <property type="component" value="Chromosome"/>
</dbReference>
<dbReference type="CDD" id="cd01879">
    <property type="entry name" value="FeoB"/>
    <property type="match status" value="1"/>
</dbReference>
<dbReference type="PROSITE" id="PS51711">
    <property type="entry name" value="G_FEOB"/>
    <property type="match status" value="1"/>
</dbReference>
<proteinExistence type="predicted"/>
<dbReference type="Gene3D" id="3.40.50.300">
    <property type="entry name" value="P-loop containing nucleotide triphosphate hydrolases"/>
    <property type="match status" value="1"/>
</dbReference>
<protein>
    <submittedName>
        <fullName evidence="2">FeoB small GTPase domain-containing protein</fullName>
    </submittedName>
</protein>